<dbReference type="Gene3D" id="2.40.420.20">
    <property type="match status" value="1"/>
</dbReference>
<dbReference type="NCBIfam" id="TIGR01730">
    <property type="entry name" value="RND_mfp"/>
    <property type="match status" value="1"/>
</dbReference>
<dbReference type="GO" id="GO:1990281">
    <property type="term" value="C:efflux pump complex"/>
    <property type="evidence" value="ECO:0007669"/>
    <property type="project" value="TreeGrafter"/>
</dbReference>
<dbReference type="PANTHER" id="PTHR30469">
    <property type="entry name" value="MULTIDRUG RESISTANCE PROTEIN MDTA"/>
    <property type="match status" value="1"/>
</dbReference>
<accession>A0A3B0ZKQ3</accession>
<dbReference type="EMBL" id="UOFR01000024">
    <property type="protein sequence ID" value="VAW93978.1"/>
    <property type="molecule type" value="Genomic_DNA"/>
</dbReference>
<dbReference type="GO" id="GO:0015562">
    <property type="term" value="F:efflux transmembrane transporter activity"/>
    <property type="evidence" value="ECO:0007669"/>
    <property type="project" value="TreeGrafter"/>
</dbReference>
<dbReference type="AlphaFoldDB" id="A0A3B0ZKQ3"/>
<reference evidence="1" key="1">
    <citation type="submission" date="2018-06" db="EMBL/GenBank/DDBJ databases">
        <authorList>
            <person name="Zhirakovskaya E."/>
        </authorList>
    </citation>
    <scope>NUCLEOTIDE SEQUENCE</scope>
</reference>
<name>A0A3B0ZKQ3_9ZZZZ</name>
<dbReference type="InterPro" id="IPR006143">
    <property type="entry name" value="RND_pump_MFP"/>
</dbReference>
<sequence>MDKQIEWSIQTNIFATAWFINMNKLSLLLIISTGIFTTYTNAQTPVADTYSYNTYGELVKTDSQHEQRNSSSLPMQVVTVGQRQAGVSTILGGTIVPYRQVTLTAELPGRVEFIAGREGDRFNQAEILVAIGTDKLVAKREQALANLNNSYLALRNKQMQYGREWWAPQSRDINRMPGMGMPALFDQFFTRNLGSGMGHGNPWLERYSDLYSSGTQVGQARGRHMAALSQVREIDANLRDSRTLSPFNGVIVEKLAEAGDTVQPGQALLKFADLADLQLAVEVPSRLLSGVQVGMVVPAILDFNNQYIDVRVAQIYPVGNARRHTITVKFDLPVGTFAWPGTYAEIMLPDQSKTTEQLIEIPRSAVVERGSLPIVYVIKNNRRELRLVRLGKSYSNNTVTVLAGLNNGDQVLINPPPGITSGWHNKPDNLQH</sequence>
<dbReference type="PANTHER" id="PTHR30469:SF38">
    <property type="entry name" value="HLYD FAMILY SECRETION PROTEIN"/>
    <property type="match status" value="1"/>
</dbReference>
<gene>
    <name evidence="1" type="ORF">MNBD_GAMMA21-2004</name>
</gene>
<dbReference type="Gene3D" id="2.40.50.100">
    <property type="match status" value="1"/>
</dbReference>
<evidence type="ECO:0000313" key="1">
    <source>
        <dbReference type="EMBL" id="VAW93978.1"/>
    </source>
</evidence>
<proteinExistence type="predicted"/>
<protein>
    <submittedName>
        <fullName evidence="1">Uncharacterized protein</fullName>
    </submittedName>
</protein>
<organism evidence="1">
    <name type="scientific">hydrothermal vent metagenome</name>
    <dbReference type="NCBI Taxonomy" id="652676"/>
    <lineage>
        <taxon>unclassified sequences</taxon>
        <taxon>metagenomes</taxon>
        <taxon>ecological metagenomes</taxon>
    </lineage>
</organism>